<dbReference type="STRING" id="861298.SAMN04488136_101270"/>
<dbReference type="OrthoDB" id="357294at2"/>
<evidence type="ECO:0008006" key="4">
    <source>
        <dbReference type="Google" id="ProtNLM"/>
    </source>
</evidence>
<organism evidence="2 3">
    <name type="scientific">Vibrio xiamenensis</name>
    <dbReference type="NCBI Taxonomy" id="861298"/>
    <lineage>
        <taxon>Bacteria</taxon>
        <taxon>Pseudomonadati</taxon>
        <taxon>Pseudomonadota</taxon>
        <taxon>Gammaproteobacteria</taxon>
        <taxon>Vibrionales</taxon>
        <taxon>Vibrionaceae</taxon>
        <taxon>Vibrio</taxon>
    </lineage>
</organism>
<evidence type="ECO:0000313" key="3">
    <source>
        <dbReference type="Proteomes" id="UP000198854"/>
    </source>
</evidence>
<accession>A0A1G7W9D0</accession>
<gene>
    <name evidence="2" type="ORF">SAMN04488136_101270</name>
</gene>
<sequence length="286" mass="31941">MIRVVALILCLFSAALKAQPMYWMAQKGELKLMLLGSVHVGDDSLYPLPDPINQFLTHSDGLIIETDVRKSSGVNYPTSDVSARQVLSEQQITELSGIAKLFELDAKTLLDAPPWAAALSLQMKQLEYLGYRSDDGVDLRLVYRATTKGIPVLSLETLQFQVNLLTSQQDAGKEMLTSFIDEFDGAEKAIKCLLTSWKTGDIKSLEKFAELSEMSPDYEQQFITQRNHDWANKLANKFVTQSKGNYLVVVGMLHLVGQDNLLSLLRQQGFVITKLSEDGQANCQFE</sequence>
<keyword evidence="1" id="KW-0732">Signal</keyword>
<dbReference type="RefSeq" id="WP_093268597.1">
    <property type="nucleotide sequence ID" value="NZ_FNDD01000001.1"/>
</dbReference>
<dbReference type="PANTHER" id="PTHR40590:SF1">
    <property type="entry name" value="CYTOPLASMIC PROTEIN"/>
    <property type="match status" value="1"/>
</dbReference>
<dbReference type="EMBL" id="FNDD01000001">
    <property type="protein sequence ID" value="SDG68558.1"/>
    <property type="molecule type" value="Genomic_DNA"/>
</dbReference>
<dbReference type="AlphaFoldDB" id="A0A1G7W9D0"/>
<protein>
    <recommendedName>
        <fullName evidence="4">TraB family protein</fullName>
    </recommendedName>
</protein>
<dbReference type="PANTHER" id="PTHR40590">
    <property type="entry name" value="CYTOPLASMIC PROTEIN-RELATED"/>
    <property type="match status" value="1"/>
</dbReference>
<name>A0A1G7W9D0_9VIBR</name>
<feature type="signal peptide" evidence="1">
    <location>
        <begin position="1"/>
        <end position="18"/>
    </location>
</feature>
<dbReference type="CDD" id="cd14789">
    <property type="entry name" value="Tiki"/>
    <property type="match status" value="1"/>
</dbReference>
<evidence type="ECO:0000256" key="1">
    <source>
        <dbReference type="SAM" id="SignalP"/>
    </source>
</evidence>
<proteinExistence type="predicted"/>
<dbReference type="InterPro" id="IPR047111">
    <property type="entry name" value="YbaP-like"/>
</dbReference>
<dbReference type="Pfam" id="PF01963">
    <property type="entry name" value="TraB_PrgY_gumN"/>
    <property type="match status" value="1"/>
</dbReference>
<evidence type="ECO:0000313" key="2">
    <source>
        <dbReference type="EMBL" id="SDG68558.1"/>
    </source>
</evidence>
<keyword evidence="3" id="KW-1185">Reference proteome</keyword>
<reference evidence="2 3" key="1">
    <citation type="submission" date="2016-10" db="EMBL/GenBank/DDBJ databases">
        <authorList>
            <person name="de Groot N.N."/>
        </authorList>
    </citation>
    <scope>NUCLEOTIDE SEQUENCE [LARGE SCALE GENOMIC DNA]</scope>
    <source>
        <strain evidence="2 3">CGMCC 1.10228</strain>
    </source>
</reference>
<feature type="chain" id="PRO_5011649403" description="TraB family protein" evidence="1">
    <location>
        <begin position="19"/>
        <end position="286"/>
    </location>
</feature>
<dbReference type="Proteomes" id="UP000198854">
    <property type="component" value="Unassembled WGS sequence"/>
</dbReference>
<dbReference type="InterPro" id="IPR002816">
    <property type="entry name" value="TraB/PrgY/GumN_fam"/>
</dbReference>